<organism evidence="2 3">
    <name type="scientific">[Mycobacterium] manitobense</name>
    <dbReference type="NCBI Taxonomy" id="190147"/>
    <lineage>
        <taxon>Bacteria</taxon>
        <taxon>Bacillati</taxon>
        <taxon>Actinomycetota</taxon>
        <taxon>Actinomycetes</taxon>
        <taxon>Mycobacteriales</taxon>
        <taxon>Mycobacteriaceae</taxon>
        <taxon>Mycolicibacterium</taxon>
    </lineage>
</organism>
<dbReference type="AlphaFoldDB" id="A0A9X3BQB6"/>
<comment type="caution">
    <text evidence="2">The sequence shown here is derived from an EMBL/GenBank/DDBJ whole genome shotgun (WGS) entry which is preliminary data.</text>
</comment>
<dbReference type="RefSeq" id="WP_264015151.1">
    <property type="nucleotide sequence ID" value="NZ_JACKSJ010000221.1"/>
</dbReference>
<keyword evidence="1" id="KW-1133">Transmembrane helix</keyword>
<accession>A0A9X3BQB6</accession>
<dbReference type="EMBL" id="JACKSJ010000221">
    <property type="protein sequence ID" value="MCV7172995.1"/>
    <property type="molecule type" value="Genomic_DNA"/>
</dbReference>
<evidence type="ECO:0000313" key="3">
    <source>
        <dbReference type="Proteomes" id="UP001140293"/>
    </source>
</evidence>
<evidence type="ECO:0000256" key="1">
    <source>
        <dbReference type="SAM" id="Phobius"/>
    </source>
</evidence>
<keyword evidence="1" id="KW-0812">Transmembrane</keyword>
<evidence type="ECO:0000313" key="2">
    <source>
        <dbReference type="EMBL" id="MCV7172995.1"/>
    </source>
</evidence>
<sequence>MTRLVALGVTLVFAVELFAIARLDRTDVLVVSGVAVAAVLLAVRWHLTRRAAEAADEPAPDDAGASLRRWRARTETMISWSETTRTDWDRRLRPMLARQFELASGQRRMKSPNAFRATGEMLFGAELWPWVDPENISRTGSSEPGPGRDTLNDILQRLEQI</sequence>
<feature type="transmembrane region" description="Helical" evidence="1">
    <location>
        <begin position="29"/>
        <end position="47"/>
    </location>
</feature>
<protein>
    <submittedName>
        <fullName evidence="2">Uncharacterized protein</fullName>
    </submittedName>
</protein>
<reference evidence="2" key="2">
    <citation type="journal article" date="2022" name="BMC Genomics">
        <title>Comparative genome analysis of mycobacteria focusing on tRNA and non-coding RNA.</title>
        <authorList>
            <person name="Behra P.R.K."/>
            <person name="Pettersson B.M.F."/>
            <person name="Ramesh M."/>
            <person name="Das S."/>
            <person name="Dasgupta S."/>
            <person name="Kirsebom L.A."/>
        </authorList>
    </citation>
    <scope>NUCLEOTIDE SEQUENCE</scope>
    <source>
        <strain evidence="2">DSM 44615</strain>
    </source>
</reference>
<keyword evidence="1" id="KW-0472">Membrane</keyword>
<name>A0A9X3BQB6_9MYCO</name>
<dbReference type="Proteomes" id="UP001140293">
    <property type="component" value="Unassembled WGS sequence"/>
</dbReference>
<keyword evidence="3" id="KW-1185">Reference proteome</keyword>
<gene>
    <name evidence="2" type="ORF">H7I41_24020</name>
</gene>
<proteinExistence type="predicted"/>
<reference evidence="2" key="1">
    <citation type="submission" date="2020-07" db="EMBL/GenBank/DDBJ databases">
        <authorList>
            <person name="Pettersson B.M.F."/>
            <person name="Behra P.R.K."/>
            <person name="Ramesh M."/>
            <person name="Das S."/>
            <person name="Dasgupta S."/>
            <person name="Kirsebom L.A."/>
        </authorList>
    </citation>
    <scope>NUCLEOTIDE SEQUENCE</scope>
    <source>
        <strain evidence="2">DSM 44615</strain>
    </source>
</reference>